<dbReference type="AlphaFoldDB" id="A0A0F9EU28"/>
<comment type="caution">
    <text evidence="1">The sequence shown here is derived from an EMBL/GenBank/DDBJ whole genome shotgun (WGS) entry which is preliminary data.</text>
</comment>
<evidence type="ECO:0000313" key="1">
    <source>
        <dbReference type="EMBL" id="KKL48485.1"/>
    </source>
</evidence>
<dbReference type="EMBL" id="LAZR01033306">
    <property type="protein sequence ID" value="KKL48485.1"/>
    <property type="molecule type" value="Genomic_DNA"/>
</dbReference>
<gene>
    <name evidence="1" type="ORF">LCGC14_2325050</name>
</gene>
<sequence>MSETIIRCKGRHRRIQGGPNDGKNIEYLIGKADENGVLKMKLKSNVGHVEIAMEKGTVTCSCGNEITWGRDDG</sequence>
<protein>
    <submittedName>
        <fullName evidence="1">Uncharacterized protein</fullName>
    </submittedName>
</protein>
<accession>A0A0F9EU28</accession>
<reference evidence="1" key="1">
    <citation type="journal article" date="2015" name="Nature">
        <title>Complex archaea that bridge the gap between prokaryotes and eukaryotes.</title>
        <authorList>
            <person name="Spang A."/>
            <person name="Saw J.H."/>
            <person name="Jorgensen S.L."/>
            <person name="Zaremba-Niedzwiedzka K."/>
            <person name="Martijn J."/>
            <person name="Lind A.E."/>
            <person name="van Eijk R."/>
            <person name="Schleper C."/>
            <person name="Guy L."/>
            <person name="Ettema T.J."/>
        </authorList>
    </citation>
    <scope>NUCLEOTIDE SEQUENCE</scope>
</reference>
<proteinExistence type="predicted"/>
<name>A0A0F9EU28_9ZZZZ</name>
<organism evidence="1">
    <name type="scientific">marine sediment metagenome</name>
    <dbReference type="NCBI Taxonomy" id="412755"/>
    <lineage>
        <taxon>unclassified sequences</taxon>
        <taxon>metagenomes</taxon>
        <taxon>ecological metagenomes</taxon>
    </lineage>
</organism>